<evidence type="ECO:0000313" key="5">
    <source>
        <dbReference type="EMBL" id="MFC5551436.1"/>
    </source>
</evidence>
<organism evidence="5 6">
    <name type="scientific">Massilia aerilata</name>
    <dbReference type="NCBI Taxonomy" id="453817"/>
    <lineage>
        <taxon>Bacteria</taxon>
        <taxon>Pseudomonadati</taxon>
        <taxon>Pseudomonadota</taxon>
        <taxon>Betaproteobacteria</taxon>
        <taxon>Burkholderiales</taxon>
        <taxon>Oxalobacteraceae</taxon>
        <taxon>Telluria group</taxon>
        <taxon>Massilia</taxon>
    </lineage>
</organism>
<dbReference type="RefSeq" id="WP_379775519.1">
    <property type="nucleotide sequence ID" value="NZ_JBHSMZ010000022.1"/>
</dbReference>
<keyword evidence="2" id="KW-0472">Membrane</keyword>
<name>A0ABW0S516_9BURK</name>
<sequence length="407" mass="44796">MWRRLSNWYHELEEEQLAVLAQPERAAQAPAGWRRRFAHKLAEMPALQRKQLRDFSLTYRGRRLHCALAGLALAFSLCAVPLHYALGAERWMVSILAANMFGFSIAAALISAWFDYHRIVREKWKMLLTVLGFAVFGAVLGIGTAMWTRPKPLADVIAKLPHSFALIVGAGLAMLVPLLAISMLRNRQAEAINAGLQREAEQARVARELSESQLRLLRAQIEPHFLFNTLGAVQQLAQHGAPRAAELTGNLIDFLRSSMRDMRSEQVCLSAEFGLVESYLKVMQVRLGERLRFSLQLPRALEPVQLPTMILLTLVENAIKHGIEPALRGGEVTLSAEAIGGAVRIRVQDGGVGMSTLPEPDGGGGTGLDNVRHRLRLAYGDAACLELRDGEPGLIADLSIPLKDACA</sequence>
<feature type="transmembrane region" description="Helical" evidence="2">
    <location>
        <begin position="160"/>
        <end position="181"/>
    </location>
</feature>
<feature type="transmembrane region" description="Helical" evidence="2">
    <location>
        <begin position="66"/>
        <end position="85"/>
    </location>
</feature>
<dbReference type="SUPFAM" id="SSF55874">
    <property type="entry name" value="ATPase domain of HSP90 chaperone/DNA topoisomerase II/histidine kinase"/>
    <property type="match status" value="1"/>
</dbReference>
<protein>
    <submittedName>
        <fullName evidence="5">Sensor histidine kinase</fullName>
        <ecNumber evidence="5">2.7.13.3</ecNumber>
    </submittedName>
</protein>
<dbReference type="Proteomes" id="UP001596086">
    <property type="component" value="Unassembled WGS sequence"/>
</dbReference>
<dbReference type="EC" id="2.7.13.3" evidence="5"/>
<dbReference type="PANTHER" id="PTHR34220">
    <property type="entry name" value="SENSOR HISTIDINE KINASE YPDA"/>
    <property type="match status" value="1"/>
</dbReference>
<keyword evidence="5" id="KW-0418">Kinase</keyword>
<dbReference type="InterPro" id="IPR036890">
    <property type="entry name" value="HATPase_C_sf"/>
</dbReference>
<dbReference type="EMBL" id="JBHSMZ010000022">
    <property type="protein sequence ID" value="MFC5551436.1"/>
    <property type="molecule type" value="Genomic_DNA"/>
</dbReference>
<dbReference type="Gene3D" id="3.30.565.10">
    <property type="entry name" value="Histidine kinase-like ATPase, C-terminal domain"/>
    <property type="match status" value="1"/>
</dbReference>
<comment type="caution">
    <text evidence="5">The sequence shown here is derived from an EMBL/GenBank/DDBJ whole genome shotgun (WGS) entry which is preliminary data.</text>
</comment>
<proteinExistence type="predicted"/>
<dbReference type="GO" id="GO:0004673">
    <property type="term" value="F:protein histidine kinase activity"/>
    <property type="evidence" value="ECO:0007669"/>
    <property type="project" value="UniProtKB-EC"/>
</dbReference>
<feature type="transmembrane region" description="Helical" evidence="2">
    <location>
        <begin position="126"/>
        <end position="148"/>
    </location>
</feature>
<accession>A0ABW0S516</accession>
<keyword evidence="1" id="KW-0175">Coiled coil</keyword>
<dbReference type="InterPro" id="IPR050640">
    <property type="entry name" value="Bact_2-comp_sensor_kinase"/>
</dbReference>
<feature type="domain" description="Histidine kinase/HSP90-like ATPase" evidence="3">
    <location>
        <begin position="309"/>
        <end position="380"/>
    </location>
</feature>
<dbReference type="Pfam" id="PF02518">
    <property type="entry name" value="HATPase_c"/>
    <property type="match status" value="1"/>
</dbReference>
<evidence type="ECO:0000256" key="2">
    <source>
        <dbReference type="SAM" id="Phobius"/>
    </source>
</evidence>
<evidence type="ECO:0000259" key="3">
    <source>
        <dbReference type="Pfam" id="PF02518"/>
    </source>
</evidence>
<gene>
    <name evidence="5" type="ORF">ACFPO9_23205</name>
</gene>
<evidence type="ECO:0000259" key="4">
    <source>
        <dbReference type="Pfam" id="PF06580"/>
    </source>
</evidence>
<feature type="coiled-coil region" evidence="1">
    <location>
        <begin position="186"/>
        <end position="213"/>
    </location>
</feature>
<dbReference type="Pfam" id="PF06580">
    <property type="entry name" value="His_kinase"/>
    <property type="match status" value="1"/>
</dbReference>
<feature type="transmembrane region" description="Helical" evidence="2">
    <location>
        <begin position="91"/>
        <end position="114"/>
    </location>
</feature>
<feature type="domain" description="Signal transduction histidine kinase internal region" evidence="4">
    <location>
        <begin position="213"/>
        <end position="291"/>
    </location>
</feature>
<keyword evidence="2" id="KW-1133">Transmembrane helix</keyword>
<dbReference type="InterPro" id="IPR010559">
    <property type="entry name" value="Sig_transdc_His_kin_internal"/>
</dbReference>
<keyword evidence="6" id="KW-1185">Reference proteome</keyword>
<keyword evidence="2" id="KW-0812">Transmembrane</keyword>
<dbReference type="PANTHER" id="PTHR34220:SF9">
    <property type="entry name" value="SIGNAL TRANSDUCTION HISTIDINE KINASE INTERNAL REGION DOMAIN-CONTAINING PROTEIN"/>
    <property type="match status" value="1"/>
</dbReference>
<reference evidence="6" key="1">
    <citation type="journal article" date="2019" name="Int. J. Syst. Evol. Microbiol.">
        <title>The Global Catalogue of Microorganisms (GCM) 10K type strain sequencing project: providing services to taxonomists for standard genome sequencing and annotation.</title>
        <authorList>
            <consortium name="The Broad Institute Genomics Platform"/>
            <consortium name="The Broad Institute Genome Sequencing Center for Infectious Disease"/>
            <person name="Wu L."/>
            <person name="Ma J."/>
        </authorList>
    </citation>
    <scope>NUCLEOTIDE SEQUENCE [LARGE SCALE GENOMIC DNA]</scope>
    <source>
        <strain evidence="6">CGMCC 4.5798</strain>
    </source>
</reference>
<evidence type="ECO:0000256" key="1">
    <source>
        <dbReference type="SAM" id="Coils"/>
    </source>
</evidence>
<evidence type="ECO:0000313" key="6">
    <source>
        <dbReference type="Proteomes" id="UP001596086"/>
    </source>
</evidence>
<dbReference type="InterPro" id="IPR003594">
    <property type="entry name" value="HATPase_dom"/>
</dbReference>
<keyword evidence="5" id="KW-0808">Transferase</keyword>